<evidence type="ECO:0000313" key="1">
    <source>
        <dbReference type="EMBL" id="TPP60724.1"/>
    </source>
</evidence>
<gene>
    <name evidence="1" type="ORF">FGIG_00804</name>
</gene>
<accession>A0A504YHN8</accession>
<proteinExistence type="predicted"/>
<dbReference type="SUPFAM" id="SSF56281">
    <property type="entry name" value="Metallo-hydrolase/oxidoreductase"/>
    <property type="match status" value="1"/>
</dbReference>
<dbReference type="OrthoDB" id="527344at2759"/>
<dbReference type="STRING" id="46835.A0A504YHN8"/>
<dbReference type="GO" id="GO:0005634">
    <property type="term" value="C:nucleus"/>
    <property type="evidence" value="ECO:0007669"/>
    <property type="project" value="TreeGrafter"/>
</dbReference>
<dbReference type="PANTHER" id="PTHR46018:SF2">
    <property type="entry name" value="ZINC PHOSPHODIESTERASE ELAC PROTEIN 1"/>
    <property type="match status" value="1"/>
</dbReference>
<keyword evidence="2" id="KW-1185">Reference proteome</keyword>
<evidence type="ECO:0000313" key="2">
    <source>
        <dbReference type="Proteomes" id="UP000316759"/>
    </source>
</evidence>
<comment type="caution">
    <text evidence="1">The sequence shown here is derived from an EMBL/GenBank/DDBJ whole genome shotgun (WGS) entry which is preliminary data.</text>
</comment>
<dbReference type="AlphaFoldDB" id="A0A504YHN8"/>
<dbReference type="Gene3D" id="3.60.15.10">
    <property type="entry name" value="Ribonuclease Z/Hydroxyacylglutathione hydrolase-like"/>
    <property type="match status" value="1"/>
</dbReference>
<dbReference type="PANTHER" id="PTHR46018">
    <property type="entry name" value="ZINC PHOSPHODIESTERASE ELAC PROTEIN 1"/>
    <property type="match status" value="1"/>
</dbReference>
<reference evidence="1 2" key="1">
    <citation type="submission" date="2019-04" db="EMBL/GenBank/DDBJ databases">
        <title>Annotation for the trematode Fasciola gigantica.</title>
        <authorList>
            <person name="Choi Y.-J."/>
        </authorList>
    </citation>
    <scope>NUCLEOTIDE SEQUENCE [LARGE SCALE GENOMIC DNA]</scope>
    <source>
        <strain evidence="1">Uganda_cow_1</strain>
    </source>
</reference>
<protein>
    <submittedName>
        <fullName evidence="1">Zinc phosphodiesterase ELAC protein 1</fullName>
    </submittedName>
</protein>
<sequence length="332" mass="36719">MFGLPGLLCTIDQKGAAGDLELPTQAEYEAQASVNIYGPKGLRRYLRLSLALSRSRLNYTYAVHELVMRDEHRPDGWEEWASLEANPSEDPPLYCERPGRDIEAHADGFWYHVLDGDAEGTVIHAMALRHTIPSVGWLILRPEQKRTLDVEAARSLGIPDGPLMGELKRGLTLVVNGKTINPDQVLLPPVRGHRIAIMGDSYDSGSLIRLVKSLFEQGKLTNIQLDALVHEATFQNSMAAEAIQKGHSTPDRVAQLSSDLDVQLLILTHFSHRYSPIESGECNVETISSAAGRKKEKPSLQILLDEIKSTKFQGQVILADDLALIRVPLVPK</sequence>
<dbReference type="InterPro" id="IPR036866">
    <property type="entry name" value="RibonucZ/Hydroxyglut_hydro"/>
</dbReference>
<name>A0A504YHN8_FASGI</name>
<organism evidence="1 2">
    <name type="scientific">Fasciola gigantica</name>
    <name type="common">Giant liver fluke</name>
    <dbReference type="NCBI Taxonomy" id="46835"/>
    <lineage>
        <taxon>Eukaryota</taxon>
        <taxon>Metazoa</taxon>
        <taxon>Spiralia</taxon>
        <taxon>Lophotrochozoa</taxon>
        <taxon>Platyhelminthes</taxon>
        <taxon>Trematoda</taxon>
        <taxon>Digenea</taxon>
        <taxon>Plagiorchiida</taxon>
        <taxon>Echinostomata</taxon>
        <taxon>Echinostomatoidea</taxon>
        <taxon>Fasciolidae</taxon>
        <taxon>Fasciola</taxon>
    </lineage>
</organism>
<dbReference type="Proteomes" id="UP000316759">
    <property type="component" value="Unassembled WGS sequence"/>
</dbReference>
<dbReference type="GO" id="GO:0042781">
    <property type="term" value="F:3'-tRNA processing endoribonuclease activity"/>
    <property type="evidence" value="ECO:0007669"/>
    <property type="project" value="TreeGrafter"/>
</dbReference>
<dbReference type="EMBL" id="SUNJ01009043">
    <property type="protein sequence ID" value="TPP60724.1"/>
    <property type="molecule type" value="Genomic_DNA"/>
</dbReference>